<reference evidence="1" key="1">
    <citation type="submission" date="2018-01" db="EMBL/GenBank/DDBJ databases">
        <authorList>
            <person name="Krukenberg V."/>
        </authorList>
    </citation>
    <scope>NUCLEOTIDE SEQUENCE</scope>
    <source>
        <strain evidence="1">E20ANME2</strain>
    </source>
</reference>
<dbReference type="EMBL" id="PQXF01000011">
    <property type="protein sequence ID" value="PXF60828.1"/>
    <property type="molecule type" value="Genomic_DNA"/>
</dbReference>
<evidence type="ECO:0000313" key="2">
    <source>
        <dbReference type="Proteomes" id="UP000248329"/>
    </source>
</evidence>
<comment type="caution">
    <text evidence="1">The sequence shown here is derived from an EMBL/GenBank/DDBJ whole genome shotgun (WGS) entry which is preliminary data.</text>
</comment>
<name>A0AC61L3F4_9EURY</name>
<evidence type="ECO:0000313" key="1">
    <source>
        <dbReference type="EMBL" id="PXF60828.1"/>
    </source>
</evidence>
<proteinExistence type="predicted"/>
<accession>A0AC61L3F4</accession>
<organism evidence="1 2">
    <name type="scientific">Candidatus Methanogaster sp</name>
    <dbReference type="NCBI Taxonomy" id="3386292"/>
    <lineage>
        <taxon>Archaea</taxon>
        <taxon>Methanobacteriati</taxon>
        <taxon>Methanobacteriota</taxon>
        <taxon>Stenosarchaea group</taxon>
        <taxon>Methanomicrobia</taxon>
        <taxon>Methanosarcinales</taxon>
        <taxon>ANME-2 cluster</taxon>
        <taxon>Candidatus Methanogasteraceae</taxon>
        <taxon>Candidatus Methanogaster</taxon>
    </lineage>
</organism>
<sequence>MNNVKARLRKSRRYLEMAWHDHRGGFFEGAVSHAYYAMNHSAKTFLVLEDISPKMHKGVILQLGKYVKLGKLNKDEVRSIVHGLTIRDRRNYNIEVVLDDDEVGELLNEAEHFVDRTEEVIGDA</sequence>
<protein>
    <submittedName>
        <fullName evidence="1">Uncharacterized protein</fullName>
    </submittedName>
</protein>
<dbReference type="Proteomes" id="UP000248329">
    <property type="component" value="Unassembled WGS sequence"/>
</dbReference>
<gene>
    <name evidence="1" type="ORF">C4B59_07520</name>
</gene>